<comment type="caution">
    <text evidence="2">The sequence shown here is derived from an EMBL/GenBank/DDBJ whole genome shotgun (WGS) entry which is preliminary data.</text>
</comment>
<name>A0A8J2PFK1_9HEXA</name>
<keyword evidence="1" id="KW-1133">Transmembrane helix</keyword>
<dbReference type="Proteomes" id="UP000708208">
    <property type="component" value="Unassembled WGS sequence"/>
</dbReference>
<evidence type="ECO:0000256" key="1">
    <source>
        <dbReference type="SAM" id="Phobius"/>
    </source>
</evidence>
<keyword evidence="1" id="KW-0472">Membrane</keyword>
<dbReference type="AlphaFoldDB" id="A0A8J2PFK1"/>
<sequence length="96" mass="11085">AVALISLNRSCEKKPAFVNEAVMMDDYFITYYRVCRSHLCNFGDGRQSLRGFQDDGEEMDMDGSSNSLHLYRIASCFSYPFLTFSYLFFTAFLILD</sequence>
<reference evidence="2" key="1">
    <citation type="submission" date="2021-06" db="EMBL/GenBank/DDBJ databases">
        <authorList>
            <person name="Hodson N. C."/>
            <person name="Mongue J. A."/>
            <person name="Jaron S. K."/>
        </authorList>
    </citation>
    <scope>NUCLEOTIDE SEQUENCE</scope>
</reference>
<protein>
    <recommendedName>
        <fullName evidence="4">UPAR/Ly6 domain-containing protein</fullName>
    </recommendedName>
</protein>
<dbReference type="EMBL" id="CAJVCH010544276">
    <property type="protein sequence ID" value="CAG7827637.1"/>
    <property type="molecule type" value="Genomic_DNA"/>
</dbReference>
<keyword evidence="3" id="KW-1185">Reference proteome</keyword>
<feature type="non-terminal residue" evidence="2">
    <location>
        <position position="1"/>
    </location>
</feature>
<gene>
    <name evidence="2" type="ORF">AFUS01_LOCUS37613</name>
</gene>
<accession>A0A8J2PFK1</accession>
<organism evidence="2 3">
    <name type="scientific">Allacma fusca</name>
    <dbReference type="NCBI Taxonomy" id="39272"/>
    <lineage>
        <taxon>Eukaryota</taxon>
        <taxon>Metazoa</taxon>
        <taxon>Ecdysozoa</taxon>
        <taxon>Arthropoda</taxon>
        <taxon>Hexapoda</taxon>
        <taxon>Collembola</taxon>
        <taxon>Symphypleona</taxon>
        <taxon>Sminthuridae</taxon>
        <taxon>Allacma</taxon>
    </lineage>
</organism>
<feature type="transmembrane region" description="Helical" evidence="1">
    <location>
        <begin position="70"/>
        <end position="95"/>
    </location>
</feature>
<evidence type="ECO:0008006" key="4">
    <source>
        <dbReference type="Google" id="ProtNLM"/>
    </source>
</evidence>
<evidence type="ECO:0000313" key="2">
    <source>
        <dbReference type="EMBL" id="CAG7827637.1"/>
    </source>
</evidence>
<proteinExistence type="predicted"/>
<keyword evidence="1" id="KW-0812">Transmembrane</keyword>
<evidence type="ECO:0000313" key="3">
    <source>
        <dbReference type="Proteomes" id="UP000708208"/>
    </source>
</evidence>
<dbReference type="OrthoDB" id="6331233at2759"/>